<evidence type="ECO:0000313" key="10">
    <source>
        <dbReference type="Proteomes" id="UP000315751"/>
    </source>
</evidence>
<evidence type="ECO:0000256" key="2">
    <source>
        <dbReference type="ARBA" id="ARBA00010075"/>
    </source>
</evidence>
<feature type="region of interest" description="Disordered" evidence="6">
    <location>
        <begin position="160"/>
        <end position="205"/>
    </location>
</feature>
<protein>
    <submittedName>
        <fullName evidence="9">IS4 family transposase</fullName>
    </submittedName>
</protein>
<evidence type="ECO:0000313" key="9">
    <source>
        <dbReference type="EMBL" id="TWB32933.1"/>
    </source>
</evidence>
<name>A0A560GG70_9PROT</name>
<gene>
    <name evidence="9" type="ORF">FBZ90_1441</name>
</gene>
<keyword evidence="4" id="KW-0238">DNA-binding</keyword>
<accession>A0A560GG70</accession>
<dbReference type="NCBIfam" id="NF033581">
    <property type="entry name" value="transpos_IS5_4"/>
    <property type="match status" value="1"/>
</dbReference>
<evidence type="ECO:0000259" key="8">
    <source>
        <dbReference type="Pfam" id="PF05598"/>
    </source>
</evidence>
<dbReference type="GO" id="GO:0003677">
    <property type="term" value="F:DNA binding"/>
    <property type="evidence" value="ECO:0007669"/>
    <property type="project" value="UniProtKB-KW"/>
</dbReference>
<keyword evidence="5" id="KW-0233">DNA recombination</keyword>
<dbReference type="Pfam" id="PF05598">
    <property type="entry name" value="DUF772"/>
    <property type="match status" value="1"/>
</dbReference>
<evidence type="ECO:0000256" key="4">
    <source>
        <dbReference type="ARBA" id="ARBA00023125"/>
    </source>
</evidence>
<dbReference type="GO" id="GO:0004803">
    <property type="term" value="F:transposase activity"/>
    <property type="evidence" value="ECO:0007669"/>
    <property type="project" value="InterPro"/>
</dbReference>
<dbReference type="OrthoDB" id="9774608at2"/>
<keyword evidence="3" id="KW-0815">Transposition</keyword>
<feature type="compositionally biased region" description="Basic and acidic residues" evidence="6">
    <location>
        <begin position="174"/>
        <end position="185"/>
    </location>
</feature>
<evidence type="ECO:0000256" key="5">
    <source>
        <dbReference type="ARBA" id="ARBA00023172"/>
    </source>
</evidence>
<dbReference type="PANTHER" id="PTHR35604">
    <property type="entry name" value="TRANSPOSASE INSH FOR INSERTION SEQUENCE ELEMENT IS5A-RELATED"/>
    <property type="match status" value="1"/>
</dbReference>
<dbReference type="InterPro" id="IPR008490">
    <property type="entry name" value="Transposase_InsH_N"/>
</dbReference>
<dbReference type="AlphaFoldDB" id="A0A560GG70"/>
<dbReference type="RefSeq" id="WP_145736989.1">
    <property type="nucleotide sequence ID" value="NZ_VITR01000044.1"/>
</dbReference>
<keyword evidence="10" id="KW-1185">Reference proteome</keyword>
<evidence type="ECO:0000259" key="7">
    <source>
        <dbReference type="Pfam" id="PF01609"/>
    </source>
</evidence>
<dbReference type="GO" id="GO:0006313">
    <property type="term" value="P:DNA transposition"/>
    <property type="evidence" value="ECO:0007669"/>
    <property type="project" value="InterPro"/>
</dbReference>
<evidence type="ECO:0000256" key="1">
    <source>
        <dbReference type="ARBA" id="ARBA00003544"/>
    </source>
</evidence>
<dbReference type="Proteomes" id="UP000315751">
    <property type="component" value="Unassembled WGS sequence"/>
</dbReference>
<feature type="domain" description="Transposase IS4-like" evidence="7">
    <location>
        <begin position="196"/>
        <end position="355"/>
    </location>
</feature>
<dbReference type="PANTHER" id="PTHR35604:SF2">
    <property type="entry name" value="TRANSPOSASE INSH FOR INSERTION SEQUENCE ELEMENT IS5A-RELATED"/>
    <property type="match status" value="1"/>
</dbReference>
<dbReference type="InterPro" id="IPR047959">
    <property type="entry name" value="Transpos_IS5"/>
</dbReference>
<dbReference type="Pfam" id="PF01609">
    <property type="entry name" value="DDE_Tnp_1"/>
    <property type="match status" value="1"/>
</dbReference>
<sequence length="365" mass="40548">MRGGDIRTEGLFSYVSCEARVPPSHPLRAIRAICDEALEVLSPDFEAMYAKVGRPSIPPEKLLRALLLQAFYSVRSERQLMEQMDYNLLFRWFVGLAMDAPVWDVTVFTKNRERLLGGDVAAKFLGAVVAQARGRNLLSDDHFSVDGTLIEAWASIKSFRPKDGGGDPPGPGRNGERDFHGEKRSNQTHASATDPEAKLYRKSNGQPSRLAYMGHVLMENRNGLVVGATLTQATGTAEREAALALVDGLKPTRRITLGADKAFDAREFVRELRARKVTPHIARNDHLTKTGARRTSAIDGRTTRHPGYGVSLRIRKRIEEVFGWIKTTGTLRKTRHKGTDRVGWAFMLTAAAYNLVRLPKLMVAA</sequence>
<feature type="domain" description="Transposase InsH N-terminal" evidence="8">
    <location>
        <begin position="16"/>
        <end position="114"/>
    </location>
</feature>
<evidence type="ECO:0000256" key="6">
    <source>
        <dbReference type="SAM" id="MobiDB-lite"/>
    </source>
</evidence>
<comment type="similarity">
    <text evidence="2">Belongs to the transposase 11 family.</text>
</comment>
<comment type="caution">
    <text evidence="9">The sequence shown here is derived from an EMBL/GenBank/DDBJ whole genome shotgun (WGS) entry which is preliminary data.</text>
</comment>
<reference evidence="9 10" key="1">
    <citation type="submission" date="2019-06" db="EMBL/GenBank/DDBJ databases">
        <title>Genomic Encyclopedia of Type Strains, Phase IV (KMG-V): Genome sequencing to study the core and pangenomes of soil and plant-associated prokaryotes.</title>
        <authorList>
            <person name="Whitman W."/>
        </authorList>
    </citation>
    <scope>NUCLEOTIDE SEQUENCE [LARGE SCALE GENOMIC DNA]</scope>
    <source>
        <strain evidence="9 10">BR 11622</strain>
    </source>
</reference>
<proteinExistence type="inferred from homology"/>
<dbReference type="InterPro" id="IPR002559">
    <property type="entry name" value="Transposase_11"/>
</dbReference>
<dbReference type="EMBL" id="VITR01000044">
    <property type="protein sequence ID" value="TWB32933.1"/>
    <property type="molecule type" value="Genomic_DNA"/>
</dbReference>
<evidence type="ECO:0000256" key="3">
    <source>
        <dbReference type="ARBA" id="ARBA00022578"/>
    </source>
</evidence>
<comment type="function">
    <text evidence="1">Involved in the transposition of the insertion sequence IS5.</text>
</comment>
<organism evidence="9 10">
    <name type="scientific">Nitrospirillum amazonense</name>
    <dbReference type="NCBI Taxonomy" id="28077"/>
    <lineage>
        <taxon>Bacteria</taxon>
        <taxon>Pseudomonadati</taxon>
        <taxon>Pseudomonadota</taxon>
        <taxon>Alphaproteobacteria</taxon>
        <taxon>Rhodospirillales</taxon>
        <taxon>Azospirillaceae</taxon>
        <taxon>Nitrospirillum</taxon>
    </lineage>
</organism>